<dbReference type="OrthoDB" id="8780815at2"/>
<evidence type="ECO:0000256" key="1">
    <source>
        <dbReference type="SAM" id="MobiDB-lite"/>
    </source>
</evidence>
<keyword evidence="3" id="KW-1185">Reference proteome</keyword>
<dbReference type="EMBL" id="FZOT01000024">
    <property type="protein sequence ID" value="SNT31075.1"/>
    <property type="molecule type" value="Genomic_DNA"/>
</dbReference>
<dbReference type="RefSeq" id="WP_089401521.1">
    <property type="nucleotide sequence ID" value="NZ_FZOT01000024.1"/>
</dbReference>
<protein>
    <submittedName>
        <fullName evidence="2">Uncharacterized protein</fullName>
    </submittedName>
</protein>
<reference evidence="2 3" key="1">
    <citation type="submission" date="2017-06" db="EMBL/GenBank/DDBJ databases">
        <authorList>
            <person name="Kim H.J."/>
            <person name="Triplett B.A."/>
        </authorList>
    </citation>
    <scope>NUCLEOTIDE SEQUENCE [LARGE SCALE GENOMIC DNA]</scope>
    <source>
        <strain evidence="2 3">U15</strain>
    </source>
</reference>
<dbReference type="Proteomes" id="UP000198284">
    <property type="component" value="Unassembled WGS sequence"/>
</dbReference>
<name>A0A239LL14_9BURK</name>
<sequence>MFKKSKGGSSFKNGKVSSGAADRKEILEALGYAFDSVTRKSGWSWSTADASSEQNQPTEGDAIADAWRDAGERTQAAMNIPAETWERMSDKEQAELVQEALAGS</sequence>
<dbReference type="AlphaFoldDB" id="A0A239LL14"/>
<evidence type="ECO:0000313" key="3">
    <source>
        <dbReference type="Proteomes" id="UP000198284"/>
    </source>
</evidence>
<accession>A0A239LL14</accession>
<feature type="region of interest" description="Disordered" evidence="1">
    <location>
        <begin position="81"/>
        <end position="104"/>
    </location>
</feature>
<gene>
    <name evidence="2" type="ORF">SAMN06265795_12422</name>
</gene>
<proteinExistence type="predicted"/>
<evidence type="ECO:0000313" key="2">
    <source>
        <dbReference type="EMBL" id="SNT31075.1"/>
    </source>
</evidence>
<feature type="compositionally biased region" description="Basic and acidic residues" evidence="1">
    <location>
        <begin position="84"/>
        <end position="94"/>
    </location>
</feature>
<organism evidence="2 3">
    <name type="scientific">Noviherbaspirillum humi</name>
    <dbReference type="NCBI Taxonomy" id="1688639"/>
    <lineage>
        <taxon>Bacteria</taxon>
        <taxon>Pseudomonadati</taxon>
        <taxon>Pseudomonadota</taxon>
        <taxon>Betaproteobacteria</taxon>
        <taxon>Burkholderiales</taxon>
        <taxon>Oxalobacteraceae</taxon>
        <taxon>Noviherbaspirillum</taxon>
    </lineage>
</organism>